<sequence>MGWADNAMELPDNGLIKSCVHLVSAHEQRLCFPLDSICRHDGTYPSYAKEMVYPGMHSDIGGWLSAW</sequence>
<organism evidence="1 2">
    <name type="scientific">Klebsiella michiganensis</name>
    <dbReference type="NCBI Taxonomy" id="1134687"/>
    <lineage>
        <taxon>Bacteria</taxon>
        <taxon>Pseudomonadati</taxon>
        <taxon>Pseudomonadota</taxon>
        <taxon>Gammaproteobacteria</taxon>
        <taxon>Enterobacterales</taxon>
        <taxon>Enterobacteriaceae</taxon>
        <taxon>Klebsiella/Raoultella group</taxon>
        <taxon>Klebsiella</taxon>
    </lineage>
</organism>
<accession>A0A7H4N0D7</accession>
<keyword evidence="1" id="KW-0449">Lipoprotein</keyword>
<comment type="caution">
    <text evidence="1">The sequence shown here is derived from an EMBL/GenBank/DDBJ whole genome shotgun (WGS) entry which is preliminary data.</text>
</comment>
<name>A0A7H4N0D7_9ENTR</name>
<dbReference type="AlphaFoldDB" id="A0A7H4N0D7"/>
<evidence type="ECO:0000313" key="1">
    <source>
        <dbReference type="EMBL" id="STV72763.1"/>
    </source>
</evidence>
<dbReference type="Proteomes" id="UP000254863">
    <property type="component" value="Unassembled WGS sequence"/>
</dbReference>
<protein>
    <submittedName>
        <fullName evidence="1">Lipoprotein</fullName>
    </submittedName>
</protein>
<gene>
    <name evidence="1" type="ORF">NCTC11685_00703</name>
</gene>
<evidence type="ECO:0000313" key="2">
    <source>
        <dbReference type="Proteomes" id="UP000254863"/>
    </source>
</evidence>
<dbReference type="EMBL" id="UGMS01000001">
    <property type="protein sequence ID" value="STV72763.1"/>
    <property type="molecule type" value="Genomic_DNA"/>
</dbReference>
<proteinExistence type="predicted"/>
<reference evidence="1 2" key="1">
    <citation type="submission" date="2018-06" db="EMBL/GenBank/DDBJ databases">
        <authorList>
            <consortium name="Pathogen Informatics"/>
            <person name="Doyle S."/>
        </authorList>
    </citation>
    <scope>NUCLEOTIDE SEQUENCE [LARGE SCALE GENOMIC DNA]</scope>
    <source>
        <strain evidence="1 2">NCTC11685</strain>
    </source>
</reference>